<organism evidence="2 3">
    <name type="scientific">Thermoactinomyces vulgaris</name>
    <dbReference type="NCBI Taxonomy" id="2026"/>
    <lineage>
        <taxon>Bacteria</taxon>
        <taxon>Bacillati</taxon>
        <taxon>Bacillota</taxon>
        <taxon>Bacilli</taxon>
        <taxon>Bacillales</taxon>
        <taxon>Thermoactinomycetaceae</taxon>
        <taxon>Thermoactinomyces</taxon>
    </lineage>
</organism>
<gene>
    <name evidence="2" type="ORF">I8U22_02765</name>
</gene>
<keyword evidence="3" id="KW-1185">Reference proteome</keyword>
<evidence type="ECO:0000313" key="3">
    <source>
        <dbReference type="Proteomes" id="UP000641910"/>
    </source>
</evidence>
<dbReference type="Pfam" id="PF01944">
    <property type="entry name" value="SpoIIM"/>
    <property type="match status" value="1"/>
</dbReference>
<accession>A0ABS0QG30</accession>
<proteinExistence type="predicted"/>
<feature type="transmembrane region" description="Helical" evidence="1">
    <location>
        <begin position="133"/>
        <end position="150"/>
    </location>
</feature>
<name>A0ABS0QG30_THEVU</name>
<dbReference type="RefSeq" id="WP_121873967.1">
    <property type="nucleotide sequence ID" value="NZ_JACEIS010000004.1"/>
</dbReference>
<protein>
    <submittedName>
        <fullName evidence="2">Stage II sporulation protein M</fullName>
    </submittedName>
</protein>
<evidence type="ECO:0000256" key="1">
    <source>
        <dbReference type="SAM" id="Phobius"/>
    </source>
</evidence>
<evidence type="ECO:0000313" key="2">
    <source>
        <dbReference type="EMBL" id="MBH8587741.1"/>
    </source>
</evidence>
<feature type="transmembrane region" description="Helical" evidence="1">
    <location>
        <begin position="93"/>
        <end position="113"/>
    </location>
</feature>
<sequence length="205" mass="23046">MFTVRLEANKVILKRASYFLILTAAITFIATIITYMVNPDLKVVMERIGNSSPSQIKESTGIDKVWSYIVHNGFAVPLQMFILALVPIQYLYLVNIISTNSLLGVVFGIALQVDFNKGCELIISSIPHSIFEISAYCLLAGVLFELNQVIRTKIINMFKKDREGDSIIKKILKVLRTYIAFVLPLIIIAALLETYVADIILNLFQ</sequence>
<keyword evidence="1" id="KW-0472">Membrane</keyword>
<reference evidence="2 3" key="1">
    <citation type="submission" date="2020-12" db="EMBL/GenBank/DDBJ databases">
        <title>WGS of Thermoactinomyces spp.</title>
        <authorList>
            <person name="Cheng K."/>
        </authorList>
    </citation>
    <scope>NUCLEOTIDE SEQUENCE [LARGE SCALE GENOMIC DNA]</scope>
    <source>
        <strain evidence="3">CICC 10650\ACCC 41061</strain>
    </source>
</reference>
<feature type="transmembrane region" description="Helical" evidence="1">
    <location>
        <begin position="65"/>
        <end position="86"/>
    </location>
</feature>
<feature type="transmembrane region" description="Helical" evidence="1">
    <location>
        <begin position="16"/>
        <end position="37"/>
    </location>
</feature>
<comment type="caution">
    <text evidence="2">The sequence shown here is derived from an EMBL/GenBank/DDBJ whole genome shotgun (WGS) entry which is preliminary data.</text>
</comment>
<feature type="transmembrane region" description="Helical" evidence="1">
    <location>
        <begin position="171"/>
        <end position="192"/>
    </location>
</feature>
<dbReference type="Proteomes" id="UP000641910">
    <property type="component" value="Unassembled WGS sequence"/>
</dbReference>
<keyword evidence="1" id="KW-0812">Transmembrane</keyword>
<keyword evidence="1" id="KW-1133">Transmembrane helix</keyword>
<dbReference type="EMBL" id="JAECVU010000001">
    <property type="protein sequence ID" value="MBH8587741.1"/>
    <property type="molecule type" value="Genomic_DNA"/>
</dbReference>
<dbReference type="InterPro" id="IPR002798">
    <property type="entry name" value="SpoIIM-like"/>
</dbReference>